<reference evidence="3" key="1">
    <citation type="submission" date="2015-02" db="EMBL/GenBank/DDBJ databases">
        <title>Genome Assembly of Bacillaceae bacterium MTCC 8252.</title>
        <authorList>
            <person name="Verma A."/>
            <person name="Khatri I."/>
            <person name="Mual P."/>
            <person name="Subramanian S."/>
            <person name="Krishnamurthi S."/>
        </authorList>
    </citation>
    <scope>NUCLEOTIDE SEQUENCE [LARGE SCALE GENOMIC DNA]</scope>
    <source>
        <strain evidence="3">MTCC 8252</strain>
    </source>
</reference>
<protein>
    <submittedName>
        <fullName evidence="3">RsbR, positive regulator of sigma-B</fullName>
    </submittedName>
</protein>
<evidence type="ECO:0000259" key="2">
    <source>
        <dbReference type="PROSITE" id="PS50801"/>
    </source>
</evidence>
<dbReference type="Pfam" id="PF01740">
    <property type="entry name" value="STAS"/>
    <property type="match status" value="1"/>
</dbReference>
<dbReference type="STRING" id="1221996.QY95_02924"/>
<gene>
    <name evidence="3" type="ORF">QY95_02924</name>
</gene>
<dbReference type="PANTHER" id="PTHR33745">
    <property type="entry name" value="RSBT ANTAGONIST PROTEIN RSBS-RELATED"/>
    <property type="match status" value="1"/>
</dbReference>
<feature type="domain" description="STAS" evidence="2">
    <location>
        <begin position="176"/>
        <end position="287"/>
    </location>
</feature>
<sequence>MSITEQNTQKEIYKNEELYKFLSSKTWELTEKWYASVDKSNTSGVYSSDDPEIITQVKEQNHKFHEQFSKLFCKHHPNFFRELEDWVLTVAKDEEHLRTPFHSILQEFFNTQEQYLGIIEEFIRLHRDEYSEEVKDSWRRAVTQAMGKIITWFAREHHKYAESKLKAQQEMINELSTPVITLTDDLGLLPLVGDIDTARAQLLLESALEQCAEKGISTLFIDLSGVVMIDTMVAQRLFHLVDALKLIGIKAVISGIRPEIAQVAVQLGLNFSEVSTTSTLKQTIKQHF</sequence>
<accession>A0A0F5HUW3</accession>
<proteinExistence type="predicted"/>
<dbReference type="CDD" id="cd07041">
    <property type="entry name" value="STAS_RsbR_RsbS_like"/>
    <property type="match status" value="1"/>
</dbReference>
<dbReference type="InterPro" id="IPR051932">
    <property type="entry name" value="Bact_StressResp_Reg"/>
</dbReference>
<evidence type="ECO:0000256" key="1">
    <source>
        <dbReference type="ARBA" id="ARBA00022553"/>
    </source>
</evidence>
<name>A0A0F5HUW3_BACTR</name>
<keyword evidence="1" id="KW-0597">Phosphoprotein</keyword>
<dbReference type="PROSITE" id="PS50801">
    <property type="entry name" value="STAS"/>
    <property type="match status" value="1"/>
</dbReference>
<dbReference type="RefSeq" id="WP_052725913.1">
    <property type="nucleotide sequence ID" value="NZ_JWIR02000058.1"/>
</dbReference>
<dbReference type="EMBL" id="JWIR02000058">
    <property type="protein sequence ID" value="KKB36850.1"/>
    <property type="molecule type" value="Genomic_DNA"/>
</dbReference>
<dbReference type="InterPro" id="IPR002645">
    <property type="entry name" value="STAS_dom"/>
</dbReference>
<comment type="caution">
    <text evidence="3">The sequence shown here is derived from an EMBL/GenBank/DDBJ whole genome shotgun (WGS) entry which is preliminary data.</text>
</comment>
<evidence type="ECO:0000313" key="4">
    <source>
        <dbReference type="Proteomes" id="UP000031563"/>
    </source>
</evidence>
<dbReference type="Proteomes" id="UP000031563">
    <property type="component" value="Unassembled WGS sequence"/>
</dbReference>
<dbReference type="SUPFAM" id="SSF52091">
    <property type="entry name" value="SpoIIaa-like"/>
    <property type="match status" value="1"/>
</dbReference>
<organism evidence="3 4">
    <name type="scientific">Bacillus thermotolerans</name>
    <name type="common">Quasibacillus thermotolerans</name>
    <dbReference type="NCBI Taxonomy" id="1221996"/>
    <lineage>
        <taxon>Bacteria</taxon>
        <taxon>Bacillati</taxon>
        <taxon>Bacillota</taxon>
        <taxon>Bacilli</taxon>
        <taxon>Bacillales</taxon>
        <taxon>Bacillaceae</taxon>
        <taxon>Bacillus</taxon>
    </lineage>
</organism>
<dbReference type="Gene3D" id="3.30.750.24">
    <property type="entry name" value="STAS domain"/>
    <property type="match status" value="1"/>
</dbReference>
<dbReference type="AlphaFoldDB" id="A0A0F5HUW3"/>
<dbReference type="PANTHER" id="PTHR33745:SF3">
    <property type="entry name" value="RSBT CO-ANTAGONIST PROTEIN RSBRC"/>
    <property type="match status" value="1"/>
</dbReference>
<keyword evidence="4" id="KW-1185">Reference proteome</keyword>
<dbReference type="InterPro" id="IPR036513">
    <property type="entry name" value="STAS_dom_sf"/>
</dbReference>
<evidence type="ECO:0000313" key="3">
    <source>
        <dbReference type="EMBL" id="KKB36850.1"/>
    </source>
</evidence>